<evidence type="ECO:0000256" key="8">
    <source>
        <dbReference type="SAM" id="SignalP"/>
    </source>
</evidence>
<feature type="chain" id="PRO_5040924087" description="Wax synthase domain-containing protein" evidence="8">
    <location>
        <begin position="18"/>
        <end position="426"/>
    </location>
</feature>
<comment type="caution">
    <text evidence="10">The sequence shown here is derived from an EMBL/GenBank/DDBJ whole genome shotgun (WGS) entry which is preliminary data.</text>
</comment>
<feature type="transmembrane region" description="Helical" evidence="7">
    <location>
        <begin position="371"/>
        <end position="391"/>
    </location>
</feature>
<evidence type="ECO:0000256" key="3">
    <source>
        <dbReference type="ARBA" id="ARBA00022679"/>
    </source>
</evidence>
<keyword evidence="11" id="KW-1185">Reference proteome</keyword>
<reference evidence="10" key="1">
    <citation type="submission" date="2022-07" db="EMBL/GenBank/DDBJ databases">
        <title>Genome Sequence of Xylaria arbuscula.</title>
        <authorList>
            <person name="Buettner E."/>
        </authorList>
    </citation>
    <scope>NUCLEOTIDE SEQUENCE</scope>
    <source>
        <strain evidence="10">VT107</strain>
    </source>
</reference>
<keyword evidence="3" id="KW-0808">Transferase</keyword>
<comment type="subcellular location">
    <subcellularLocation>
        <location evidence="1">Membrane</location>
        <topology evidence="1">Multi-pass membrane protein</topology>
    </subcellularLocation>
</comment>
<comment type="similarity">
    <text evidence="2">Belongs to the wax synthase family.</text>
</comment>
<dbReference type="Pfam" id="PF13813">
    <property type="entry name" value="MBOAT_2"/>
    <property type="match status" value="1"/>
</dbReference>
<keyword evidence="5 7" id="KW-1133">Transmembrane helix</keyword>
<dbReference type="PANTHER" id="PTHR31595">
    <property type="entry name" value="LONG-CHAIN-ALCOHOL O-FATTY-ACYLTRANSFERASE 3-RELATED"/>
    <property type="match status" value="1"/>
</dbReference>
<keyword evidence="8" id="KW-0732">Signal</keyword>
<name>A0A9W8NP05_9PEZI</name>
<feature type="transmembrane region" description="Helical" evidence="7">
    <location>
        <begin position="306"/>
        <end position="322"/>
    </location>
</feature>
<dbReference type="Proteomes" id="UP001148614">
    <property type="component" value="Unassembled WGS sequence"/>
</dbReference>
<evidence type="ECO:0000256" key="6">
    <source>
        <dbReference type="ARBA" id="ARBA00023136"/>
    </source>
</evidence>
<evidence type="ECO:0000259" key="9">
    <source>
        <dbReference type="Pfam" id="PF13813"/>
    </source>
</evidence>
<feature type="transmembrane region" description="Helical" evidence="7">
    <location>
        <begin position="222"/>
        <end position="248"/>
    </location>
</feature>
<evidence type="ECO:0000256" key="4">
    <source>
        <dbReference type="ARBA" id="ARBA00022692"/>
    </source>
</evidence>
<dbReference type="GO" id="GO:0016020">
    <property type="term" value="C:membrane"/>
    <property type="evidence" value="ECO:0007669"/>
    <property type="project" value="UniProtKB-SubCell"/>
</dbReference>
<evidence type="ECO:0000256" key="7">
    <source>
        <dbReference type="SAM" id="Phobius"/>
    </source>
</evidence>
<keyword evidence="6 7" id="KW-0472">Membrane</keyword>
<dbReference type="PANTHER" id="PTHR31595:SF27">
    <property type="entry name" value="WAX SYNTHASE DOMAIN-CONTAINING PROTEIN-RELATED"/>
    <property type="match status" value="1"/>
</dbReference>
<dbReference type="GO" id="GO:0008374">
    <property type="term" value="F:O-acyltransferase activity"/>
    <property type="evidence" value="ECO:0007669"/>
    <property type="project" value="InterPro"/>
</dbReference>
<evidence type="ECO:0000256" key="1">
    <source>
        <dbReference type="ARBA" id="ARBA00004141"/>
    </source>
</evidence>
<dbReference type="EMBL" id="JANPWZ010000024">
    <property type="protein sequence ID" value="KAJ3580174.1"/>
    <property type="molecule type" value="Genomic_DNA"/>
</dbReference>
<evidence type="ECO:0000313" key="10">
    <source>
        <dbReference type="EMBL" id="KAJ3580174.1"/>
    </source>
</evidence>
<protein>
    <recommendedName>
        <fullName evidence="9">Wax synthase domain-containing protein</fullName>
    </recommendedName>
</protein>
<dbReference type="GO" id="GO:0006629">
    <property type="term" value="P:lipid metabolic process"/>
    <property type="evidence" value="ECO:0007669"/>
    <property type="project" value="InterPro"/>
</dbReference>
<dbReference type="InterPro" id="IPR032805">
    <property type="entry name" value="Wax_synthase_dom"/>
</dbReference>
<proteinExistence type="inferred from homology"/>
<evidence type="ECO:0000256" key="2">
    <source>
        <dbReference type="ARBA" id="ARBA00007282"/>
    </source>
</evidence>
<organism evidence="10 11">
    <name type="scientific">Xylaria arbuscula</name>
    <dbReference type="NCBI Taxonomy" id="114810"/>
    <lineage>
        <taxon>Eukaryota</taxon>
        <taxon>Fungi</taxon>
        <taxon>Dikarya</taxon>
        <taxon>Ascomycota</taxon>
        <taxon>Pezizomycotina</taxon>
        <taxon>Sordariomycetes</taxon>
        <taxon>Xylariomycetidae</taxon>
        <taxon>Xylariales</taxon>
        <taxon>Xylariaceae</taxon>
        <taxon>Xylaria</taxon>
    </lineage>
</organism>
<evidence type="ECO:0000313" key="11">
    <source>
        <dbReference type="Proteomes" id="UP001148614"/>
    </source>
</evidence>
<keyword evidence="4 7" id="KW-0812">Transmembrane</keyword>
<accession>A0A9W8NP05</accession>
<gene>
    <name evidence="10" type="ORF">NPX13_g392</name>
</gene>
<feature type="domain" description="Wax synthase" evidence="9">
    <location>
        <begin position="254"/>
        <end position="341"/>
    </location>
</feature>
<dbReference type="InterPro" id="IPR044851">
    <property type="entry name" value="Wax_synthase"/>
</dbReference>
<dbReference type="AlphaFoldDB" id="A0A9W8NP05"/>
<evidence type="ECO:0000256" key="5">
    <source>
        <dbReference type="ARBA" id="ARBA00022989"/>
    </source>
</evidence>
<sequence>MALIEVLLLHVVQVSLAIGVLTFTSPNSISRPAFFPIILGLTVYILPNIHDSVQTDAQASFFTTSVVGIFLQYLDFGLISRWSFLARGPTSDRGRQPVLKPNAVACKTGEDYGHETSCWTRLKWGVDAIMLWRAPGTIWEAKGTPHFDSHDSARVPSRSRFLRKTIAKLLLSWLVFDLLSLLPPMTAQQREEAFMWQKVPFFSRVSDAASAQEILIRVQSTFLFWLATYFILDMFYCAASLLGVMLGFGAVDRWRPLFGSVTQSSSIRRFWGQFWHQAMRPKLTSPAFYMTYTVLGYKRRGRMGRYVFIMLTFAVSGLFHTAQEYTAGVPLEQSGSMRFFCMQGIGILIEDAAQGVRLSLGVAPRKSGGQWLGYVWVVLWMIWTTPAWAYPKLRNVTGTPRDRMSPFSILGPVLSGGRGTYDYIIA</sequence>
<feature type="signal peptide" evidence="8">
    <location>
        <begin position="1"/>
        <end position="17"/>
    </location>
</feature>
<dbReference type="VEuPathDB" id="FungiDB:F4678DRAFT_421761"/>